<comment type="caution">
    <text evidence="9">The sequence shown here is derived from an EMBL/GenBank/DDBJ whole genome shotgun (WGS) entry which is preliminary data.</text>
</comment>
<feature type="transmembrane region" description="Helical" evidence="7">
    <location>
        <begin position="227"/>
        <end position="250"/>
    </location>
</feature>
<dbReference type="InterPro" id="IPR010290">
    <property type="entry name" value="TM_effector"/>
</dbReference>
<evidence type="ECO:0000256" key="7">
    <source>
        <dbReference type="SAM" id="Phobius"/>
    </source>
</evidence>
<feature type="transmembrane region" description="Helical" evidence="7">
    <location>
        <begin position="91"/>
        <end position="116"/>
    </location>
</feature>
<sequence>MTAPAVFSTAPDFPKLWAATSVSLLGNGISSAALPLLAATLSSDPLVVSSVIVVGRLPWLLFALPAGVMADRWDRKRAMWLADLVRAVLTAGLAVAVVTQVVSIPVLMLAGFLVAIADTVFDSANAAVLPKVVSGDADRIQQANSWLVASRTTVESFVGPPLGGLLFTASRALPFVGDALSFLVSALFLRGMRGDYHVKRDTLGGISVRQGIKEGFSWLWRQPVLRAITGICGLFNLGCLAANAIFVLFAQQVLGLGAFGFSLLLAVGAFGALFGASQVGRLNRWFGVAVSLRLSLAGTGLAFLVVAVAPNAWVAGLGEIMAGLAAAIWNINQMSLRQAGTPNHLLGRITGVHRLVTYGGMPVGALFGGVLASLLGLRASFVAASVILFGLAVLATFTITRSRVAVLVEGN</sequence>
<evidence type="ECO:0000256" key="3">
    <source>
        <dbReference type="ARBA" id="ARBA00022475"/>
    </source>
</evidence>
<proteinExistence type="predicted"/>
<feature type="transmembrane region" description="Helical" evidence="7">
    <location>
        <begin position="172"/>
        <end position="189"/>
    </location>
</feature>
<dbReference type="PANTHER" id="PTHR23513">
    <property type="entry name" value="INTEGRAL MEMBRANE EFFLUX PROTEIN-RELATED"/>
    <property type="match status" value="1"/>
</dbReference>
<accession>A0ABW1CMV8</accession>
<keyword evidence="4 7" id="KW-0812">Transmembrane</keyword>
<evidence type="ECO:0000256" key="2">
    <source>
        <dbReference type="ARBA" id="ARBA00022448"/>
    </source>
</evidence>
<gene>
    <name evidence="9" type="ORF">ACFPZ3_24735</name>
</gene>
<keyword evidence="10" id="KW-1185">Reference proteome</keyword>
<organism evidence="9 10">
    <name type="scientific">Nonomuraea insulae</name>
    <dbReference type="NCBI Taxonomy" id="1616787"/>
    <lineage>
        <taxon>Bacteria</taxon>
        <taxon>Bacillati</taxon>
        <taxon>Actinomycetota</taxon>
        <taxon>Actinomycetes</taxon>
        <taxon>Streptosporangiales</taxon>
        <taxon>Streptosporangiaceae</taxon>
        <taxon>Nonomuraea</taxon>
    </lineage>
</organism>
<dbReference type="InterPro" id="IPR020846">
    <property type="entry name" value="MFS_dom"/>
</dbReference>
<dbReference type="InterPro" id="IPR036259">
    <property type="entry name" value="MFS_trans_sf"/>
</dbReference>
<keyword evidence="6 7" id="KW-0472">Membrane</keyword>
<evidence type="ECO:0000313" key="9">
    <source>
        <dbReference type="EMBL" id="MFC5827090.1"/>
    </source>
</evidence>
<keyword evidence="2" id="KW-0813">Transport</keyword>
<keyword evidence="5 7" id="KW-1133">Transmembrane helix</keyword>
<dbReference type="Pfam" id="PF05977">
    <property type="entry name" value="MFS_3"/>
    <property type="match status" value="1"/>
</dbReference>
<feature type="domain" description="Major facilitator superfamily (MFS) profile" evidence="8">
    <location>
        <begin position="222"/>
        <end position="411"/>
    </location>
</feature>
<dbReference type="EMBL" id="JBHSPA010000027">
    <property type="protein sequence ID" value="MFC5827090.1"/>
    <property type="molecule type" value="Genomic_DNA"/>
</dbReference>
<feature type="transmembrane region" description="Helical" evidence="7">
    <location>
        <begin position="381"/>
        <end position="399"/>
    </location>
</feature>
<feature type="transmembrane region" description="Helical" evidence="7">
    <location>
        <begin position="286"/>
        <end position="306"/>
    </location>
</feature>
<feature type="transmembrane region" description="Helical" evidence="7">
    <location>
        <begin position="48"/>
        <end position="70"/>
    </location>
</feature>
<evidence type="ECO:0000313" key="10">
    <source>
        <dbReference type="Proteomes" id="UP001596058"/>
    </source>
</evidence>
<protein>
    <submittedName>
        <fullName evidence="9">MFS transporter</fullName>
    </submittedName>
</protein>
<comment type="subcellular location">
    <subcellularLocation>
        <location evidence="1">Cell membrane</location>
        <topology evidence="1">Multi-pass membrane protein</topology>
    </subcellularLocation>
</comment>
<dbReference type="PROSITE" id="PS50850">
    <property type="entry name" value="MFS"/>
    <property type="match status" value="1"/>
</dbReference>
<dbReference type="RefSeq" id="WP_379516590.1">
    <property type="nucleotide sequence ID" value="NZ_JBHSPA010000027.1"/>
</dbReference>
<feature type="transmembrane region" description="Helical" evidence="7">
    <location>
        <begin position="256"/>
        <end position="274"/>
    </location>
</feature>
<evidence type="ECO:0000256" key="4">
    <source>
        <dbReference type="ARBA" id="ARBA00022692"/>
    </source>
</evidence>
<evidence type="ECO:0000256" key="1">
    <source>
        <dbReference type="ARBA" id="ARBA00004651"/>
    </source>
</evidence>
<dbReference type="Gene3D" id="1.20.1250.20">
    <property type="entry name" value="MFS general substrate transporter like domains"/>
    <property type="match status" value="1"/>
</dbReference>
<feature type="transmembrane region" description="Helical" evidence="7">
    <location>
        <begin position="352"/>
        <end position="375"/>
    </location>
</feature>
<evidence type="ECO:0000256" key="6">
    <source>
        <dbReference type="ARBA" id="ARBA00023136"/>
    </source>
</evidence>
<evidence type="ECO:0000256" key="5">
    <source>
        <dbReference type="ARBA" id="ARBA00022989"/>
    </source>
</evidence>
<dbReference type="CDD" id="cd06173">
    <property type="entry name" value="MFS_MefA_like"/>
    <property type="match status" value="1"/>
</dbReference>
<dbReference type="PANTHER" id="PTHR23513:SF6">
    <property type="entry name" value="MAJOR FACILITATOR SUPERFAMILY ASSOCIATED DOMAIN-CONTAINING PROTEIN"/>
    <property type="match status" value="1"/>
</dbReference>
<dbReference type="SUPFAM" id="SSF103473">
    <property type="entry name" value="MFS general substrate transporter"/>
    <property type="match status" value="1"/>
</dbReference>
<dbReference type="Proteomes" id="UP001596058">
    <property type="component" value="Unassembled WGS sequence"/>
</dbReference>
<reference evidence="10" key="1">
    <citation type="journal article" date="2019" name="Int. J. Syst. Evol. Microbiol.">
        <title>The Global Catalogue of Microorganisms (GCM) 10K type strain sequencing project: providing services to taxonomists for standard genome sequencing and annotation.</title>
        <authorList>
            <consortium name="The Broad Institute Genomics Platform"/>
            <consortium name="The Broad Institute Genome Sequencing Center for Infectious Disease"/>
            <person name="Wu L."/>
            <person name="Ma J."/>
        </authorList>
    </citation>
    <scope>NUCLEOTIDE SEQUENCE [LARGE SCALE GENOMIC DNA]</scope>
    <source>
        <strain evidence="10">CCUG 53903</strain>
    </source>
</reference>
<evidence type="ECO:0000259" key="8">
    <source>
        <dbReference type="PROSITE" id="PS50850"/>
    </source>
</evidence>
<name>A0ABW1CMV8_9ACTN</name>
<feature type="transmembrane region" description="Helical" evidence="7">
    <location>
        <begin position="312"/>
        <end position="331"/>
    </location>
</feature>
<keyword evidence="3" id="KW-1003">Cell membrane</keyword>